<organism evidence="2 3">
    <name type="scientific">Streptomyces lunalinharesii</name>
    <dbReference type="NCBI Taxonomy" id="333384"/>
    <lineage>
        <taxon>Bacteria</taxon>
        <taxon>Bacillati</taxon>
        <taxon>Actinomycetota</taxon>
        <taxon>Actinomycetes</taxon>
        <taxon>Kitasatosporales</taxon>
        <taxon>Streptomycetaceae</taxon>
        <taxon>Streptomyces</taxon>
    </lineage>
</organism>
<comment type="caution">
    <text evidence="2">The sequence shown here is derived from an EMBL/GenBank/DDBJ whole genome shotgun (WGS) entry which is preliminary data.</text>
</comment>
<evidence type="ECO:0000313" key="3">
    <source>
        <dbReference type="Proteomes" id="UP001500994"/>
    </source>
</evidence>
<dbReference type="PANTHER" id="PTHR48079:SF6">
    <property type="entry name" value="NAD(P)-BINDING DOMAIN-CONTAINING PROTEIN-RELATED"/>
    <property type="match status" value="1"/>
</dbReference>
<reference evidence="3" key="1">
    <citation type="journal article" date="2019" name="Int. J. Syst. Evol. Microbiol.">
        <title>The Global Catalogue of Microorganisms (GCM) 10K type strain sequencing project: providing services to taxonomists for standard genome sequencing and annotation.</title>
        <authorList>
            <consortium name="The Broad Institute Genomics Platform"/>
            <consortium name="The Broad Institute Genome Sequencing Center for Infectious Disease"/>
            <person name="Wu L."/>
            <person name="Ma J."/>
        </authorList>
    </citation>
    <scope>NUCLEOTIDE SEQUENCE [LARGE SCALE GENOMIC DNA]</scope>
    <source>
        <strain evidence="3">JCM 16374</strain>
    </source>
</reference>
<dbReference type="RefSeq" id="WP_344585278.1">
    <property type="nucleotide sequence ID" value="NZ_BAAARK010000083.1"/>
</dbReference>
<dbReference type="PANTHER" id="PTHR48079">
    <property type="entry name" value="PROTEIN YEEZ"/>
    <property type="match status" value="1"/>
</dbReference>
<dbReference type="Pfam" id="PF01370">
    <property type="entry name" value="Epimerase"/>
    <property type="match status" value="1"/>
</dbReference>
<dbReference type="Proteomes" id="UP001500994">
    <property type="component" value="Unassembled WGS sequence"/>
</dbReference>
<gene>
    <name evidence="2" type="ORF">GCM10009864_82660</name>
</gene>
<accession>A0ABP6FMJ4</accession>
<dbReference type="Gene3D" id="3.40.50.720">
    <property type="entry name" value="NAD(P)-binding Rossmann-like Domain"/>
    <property type="match status" value="1"/>
</dbReference>
<evidence type="ECO:0000259" key="1">
    <source>
        <dbReference type="Pfam" id="PF01370"/>
    </source>
</evidence>
<evidence type="ECO:0000313" key="2">
    <source>
        <dbReference type="EMBL" id="GAA2695295.1"/>
    </source>
</evidence>
<keyword evidence="3" id="KW-1185">Reference proteome</keyword>
<protein>
    <submittedName>
        <fullName evidence="2">NAD-dependent epimerase/dehydratase family protein</fullName>
    </submittedName>
</protein>
<sequence>MKVLIIGGTVFLGRALVDEALGRGHEVTLFNRGVSGSAPSGVEAVQGDRENEAALRTLVDGRYWDAVIDTCGFVPRTVGLSARILAAHATAYAFVSSFHAYADWPAKGVDESFPRHLCPPDAGPDDVVYNALKAGCERAVEESFPERALIINPGIITGPGENVGRLPWWLETIARGGRVLAPGAPDRRMQLIDARDIARFMCDQLAVQGSGRYIASGIPGNTTMGELLRDCVRVTGADTELVWADESFLQERNIAPWSELPLWAPDIPEMAGIWQASSQKALAAGLRCRPVSETVADTWRALRSGAYPAPKYLQGQVPVGLDQAKHDAVLAEWDARRPLGS</sequence>
<dbReference type="InterPro" id="IPR001509">
    <property type="entry name" value="Epimerase_deHydtase"/>
</dbReference>
<dbReference type="EMBL" id="BAAARK010000083">
    <property type="protein sequence ID" value="GAA2695295.1"/>
    <property type="molecule type" value="Genomic_DNA"/>
</dbReference>
<dbReference type="SUPFAM" id="SSF51735">
    <property type="entry name" value="NAD(P)-binding Rossmann-fold domains"/>
    <property type="match status" value="1"/>
</dbReference>
<name>A0ABP6FMJ4_9ACTN</name>
<feature type="domain" description="NAD-dependent epimerase/dehydratase" evidence="1">
    <location>
        <begin position="3"/>
        <end position="202"/>
    </location>
</feature>
<proteinExistence type="predicted"/>
<dbReference type="InterPro" id="IPR051783">
    <property type="entry name" value="NAD(P)-dependent_oxidoreduct"/>
</dbReference>
<dbReference type="InterPro" id="IPR036291">
    <property type="entry name" value="NAD(P)-bd_dom_sf"/>
</dbReference>